<evidence type="ECO:0008006" key="4">
    <source>
        <dbReference type="Google" id="ProtNLM"/>
    </source>
</evidence>
<reference evidence="2 3" key="1">
    <citation type="submission" date="2020-10" db="EMBL/GenBank/DDBJ databases">
        <title>Phylogeny of dyella-like bacteria.</title>
        <authorList>
            <person name="Fu J."/>
        </authorList>
    </citation>
    <scope>NUCLEOTIDE SEQUENCE [LARGE SCALE GENOMIC DNA]</scope>
    <source>
        <strain evidence="2 3">KACC 19113</strain>
    </source>
</reference>
<feature type="region of interest" description="Disordered" evidence="1">
    <location>
        <begin position="127"/>
        <end position="152"/>
    </location>
</feature>
<gene>
    <name evidence="2" type="ORF">ISP25_10590</name>
</gene>
<dbReference type="RefSeq" id="WP_404616305.1">
    <property type="nucleotide sequence ID" value="NZ_JADIKK010000008.1"/>
</dbReference>
<evidence type="ECO:0000313" key="3">
    <source>
        <dbReference type="Proteomes" id="UP001620339"/>
    </source>
</evidence>
<proteinExistence type="predicted"/>
<name>A0ABW8J7G0_9GAMM</name>
<dbReference type="Proteomes" id="UP001620339">
    <property type="component" value="Unassembled WGS sequence"/>
</dbReference>
<comment type="caution">
    <text evidence="2">The sequence shown here is derived from an EMBL/GenBank/DDBJ whole genome shotgun (WGS) entry which is preliminary data.</text>
</comment>
<dbReference type="Gene3D" id="3.55.50.70">
    <property type="match status" value="1"/>
</dbReference>
<dbReference type="PROSITE" id="PS51257">
    <property type="entry name" value="PROKAR_LIPOPROTEIN"/>
    <property type="match status" value="1"/>
</dbReference>
<dbReference type="EMBL" id="JADIKK010000008">
    <property type="protein sequence ID" value="MFK2877515.1"/>
    <property type="molecule type" value="Genomic_DNA"/>
</dbReference>
<evidence type="ECO:0000313" key="2">
    <source>
        <dbReference type="EMBL" id="MFK2877515.1"/>
    </source>
</evidence>
<keyword evidence="3" id="KW-1185">Reference proteome</keyword>
<sequence length="152" mass="15832">MPRAGAMLLAIAALAGCGTPPAKNFSGPWKPVNHFQNAPTEIPLNPAYVFYASPMDETLKTMLARWAKDSGRELSYQLPFDVTLYQPVVGIRTTDVDSAVAQLNSIYAAQGVSVTASLRRIEVQPAASSGAGAPTGSATPAAPSSTTPIATK</sequence>
<evidence type="ECO:0000256" key="1">
    <source>
        <dbReference type="SAM" id="MobiDB-lite"/>
    </source>
</evidence>
<accession>A0ABW8J7G0</accession>
<protein>
    <recommendedName>
        <fullName evidence="4">Toxin co-regulated pilus biosynthesis protein Q C-terminal domain-containing protein</fullName>
    </recommendedName>
</protein>
<organism evidence="2 3">
    <name type="scientific">Rhodanobacter hydrolyticus</name>
    <dbReference type="NCBI Taxonomy" id="2250595"/>
    <lineage>
        <taxon>Bacteria</taxon>
        <taxon>Pseudomonadati</taxon>
        <taxon>Pseudomonadota</taxon>
        <taxon>Gammaproteobacteria</taxon>
        <taxon>Lysobacterales</taxon>
        <taxon>Rhodanobacteraceae</taxon>
        <taxon>Rhodanobacter</taxon>
    </lineage>
</organism>